<evidence type="ECO:0000313" key="1">
    <source>
        <dbReference type="EMBL" id="CAG8692623.1"/>
    </source>
</evidence>
<name>A0A9N9HM24_9GLOM</name>
<feature type="non-terminal residue" evidence="1">
    <location>
        <position position="1"/>
    </location>
</feature>
<dbReference type="EMBL" id="CAJVPZ010019180">
    <property type="protein sequence ID" value="CAG8692623.1"/>
    <property type="molecule type" value="Genomic_DNA"/>
</dbReference>
<protein>
    <submittedName>
        <fullName evidence="1">1231_t:CDS:1</fullName>
    </submittedName>
</protein>
<proteinExistence type="predicted"/>
<organism evidence="1 2">
    <name type="scientific">Racocetra fulgida</name>
    <dbReference type="NCBI Taxonomy" id="60492"/>
    <lineage>
        <taxon>Eukaryota</taxon>
        <taxon>Fungi</taxon>
        <taxon>Fungi incertae sedis</taxon>
        <taxon>Mucoromycota</taxon>
        <taxon>Glomeromycotina</taxon>
        <taxon>Glomeromycetes</taxon>
        <taxon>Diversisporales</taxon>
        <taxon>Gigasporaceae</taxon>
        <taxon>Racocetra</taxon>
    </lineage>
</organism>
<gene>
    <name evidence="1" type="ORF">RFULGI_LOCUS10063</name>
</gene>
<accession>A0A9N9HM24</accession>
<comment type="caution">
    <text evidence="1">The sequence shown here is derived from an EMBL/GenBank/DDBJ whole genome shotgun (WGS) entry which is preliminary data.</text>
</comment>
<dbReference type="AlphaFoldDB" id="A0A9N9HM24"/>
<dbReference type="OrthoDB" id="2435822at2759"/>
<dbReference type="Proteomes" id="UP000789396">
    <property type="component" value="Unassembled WGS sequence"/>
</dbReference>
<evidence type="ECO:0000313" key="2">
    <source>
        <dbReference type="Proteomes" id="UP000789396"/>
    </source>
</evidence>
<keyword evidence="2" id="KW-1185">Reference proteome</keyword>
<reference evidence="1" key="1">
    <citation type="submission" date="2021-06" db="EMBL/GenBank/DDBJ databases">
        <authorList>
            <person name="Kallberg Y."/>
            <person name="Tangrot J."/>
            <person name="Rosling A."/>
        </authorList>
    </citation>
    <scope>NUCLEOTIDE SEQUENCE</scope>
    <source>
        <strain evidence="1">IN212</strain>
    </source>
</reference>
<sequence length="76" mass="8908">SPTKNCLLPIDTDRDKDVPVRYEEFKILLRCKFRSKNKIGYNDIERLSSVVKTYHDDHIVSNEVSDENEVPEVLDK</sequence>